<gene>
    <name evidence="1" type="ORF">SCANT_v1c06730</name>
</gene>
<dbReference type="PATRIC" id="fig|362837.3.peg.689"/>
<reference evidence="1 2" key="1">
    <citation type="journal article" date="2015" name="Genome Announc.">
        <title>Complete Genome Sequence of Spiroplasma cantharicola CC-1T (DSM 21588), a Bacterium Isolated from Soldier Beetle (Cantharis carolinus).</title>
        <authorList>
            <person name="Lo W.S."/>
            <person name="Liu P.Y."/>
            <person name="Kuo C.H."/>
        </authorList>
    </citation>
    <scope>NUCLEOTIDE SEQUENCE [LARGE SCALE GENOMIC DNA]</scope>
    <source>
        <strain evidence="1 2">CC-1</strain>
    </source>
</reference>
<proteinExistence type="predicted"/>
<dbReference type="Proteomes" id="UP000063919">
    <property type="component" value="Chromosome"/>
</dbReference>
<dbReference type="KEGG" id="scj:SCANT_v1c06730"/>
<evidence type="ECO:0000313" key="1">
    <source>
        <dbReference type="EMBL" id="ALD66579.1"/>
    </source>
</evidence>
<dbReference type="AlphaFoldDB" id="A0A0M4JIT5"/>
<dbReference type="OrthoDB" id="395331at2"/>
<keyword evidence="2" id="KW-1185">Reference proteome</keyword>
<dbReference type="EMBL" id="CP012622">
    <property type="protein sequence ID" value="ALD66579.1"/>
    <property type="molecule type" value="Genomic_DNA"/>
</dbReference>
<evidence type="ECO:0000313" key="2">
    <source>
        <dbReference type="Proteomes" id="UP000063919"/>
    </source>
</evidence>
<name>A0A0M4JIT5_9MOLU</name>
<dbReference type="RefSeq" id="WP_053946332.1">
    <property type="nucleotide sequence ID" value="NZ_CP012622.1"/>
</dbReference>
<sequence length="341" mass="39475">MSHNASITFDICNKDELLALTQVEKEIKELENFSIKNNFSDIFNEEIKNIYSQLEESKSLIEQIGGSHTISGDYDIINATKNKQIEKYYLQLDNIIKKIQNIKYTLNLEGELIRTINFEKNKIGELISQNGFIANQALKNLFSNNLEVNFNSINQEIENIRFKESNDKTIKIYKDKLKDELNNLNIAKEFKTKLYSDLSKLETNIEVMDFSALMKSIETNILKTNMLVKDVEDELKKINFKTFSKKYIILNSSTPEVGDQFVISLKVVNNKNNNIIVNFGLNGTMEYKMGNYADHLCDADAEKFIKGLQSKQRFIVSQKITRTSTTTRPIQRVRKMKVKEK</sequence>
<dbReference type="STRING" id="362837.SCANT_v1c06730"/>
<accession>A0A0M4JIT5</accession>
<organism evidence="1 2">
    <name type="scientific">Spiroplasma cantharicola</name>
    <dbReference type="NCBI Taxonomy" id="362837"/>
    <lineage>
        <taxon>Bacteria</taxon>
        <taxon>Bacillati</taxon>
        <taxon>Mycoplasmatota</taxon>
        <taxon>Mollicutes</taxon>
        <taxon>Entomoplasmatales</taxon>
        <taxon>Spiroplasmataceae</taxon>
        <taxon>Spiroplasma</taxon>
    </lineage>
</organism>
<protein>
    <submittedName>
        <fullName evidence="1">Uncharacterized protein</fullName>
    </submittedName>
</protein>